<evidence type="ECO:0000313" key="3">
    <source>
        <dbReference type="Proteomes" id="UP000183995"/>
    </source>
</evidence>
<organism evidence="2 3">
    <name type="scientific">Sporobacter termitidis DSM 10068</name>
    <dbReference type="NCBI Taxonomy" id="1123282"/>
    <lineage>
        <taxon>Bacteria</taxon>
        <taxon>Bacillati</taxon>
        <taxon>Bacillota</taxon>
        <taxon>Clostridia</taxon>
        <taxon>Eubacteriales</taxon>
        <taxon>Oscillospiraceae</taxon>
        <taxon>Sporobacter</taxon>
    </lineage>
</organism>
<dbReference type="EMBL" id="FQXV01000016">
    <property type="protein sequence ID" value="SHI21516.1"/>
    <property type="molecule type" value="Genomic_DNA"/>
</dbReference>
<evidence type="ECO:0000313" key="2">
    <source>
        <dbReference type="EMBL" id="SHI21516.1"/>
    </source>
</evidence>
<dbReference type="AlphaFoldDB" id="A0A1M5ZBB2"/>
<accession>A0A1M5ZBB2</accession>
<proteinExistence type="predicted"/>
<dbReference type="Proteomes" id="UP000183995">
    <property type="component" value="Unassembled WGS sequence"/>
</dbReference>
<keyword evidence="3" id="KW-1185">Reference proteome</keyword>
<feature type="transmembrane region" description="Helical" evidence="1">
    <location>
        <begin position="51"/>
        <end position="71"/>
    </location>
</feature>
<feature type="transmembrane region" description="Helical" evidence="1">
    <location>
        <begin position="15"/>
        <end position="39"/>
    </location>
</feature>
<feature type="transmembrane region" description="Helical" evidence="1">
    <location>
        <begin position="83"/>
        <end position="104"/>
    </location>
</feature>
<sequence length="123" mass="14125">MSYYAELDYYVEPNISLFITYIPTILLLLLFIGSIFLQIFLSKKKTKWPGLILPTMFFIASIISIFTGGTGTEAFGWHLGVNIIYTILTGSIPTATMLIIYFVCRDKLRKRQNIEKMNIQDLD</sequence>
<reference evidence="2 3" key="1">
    <citation type="submission" date="2016-11" db="EMBL/GenBank/DDBJ databases">
        <authorList>
            <person name="Jaros S."/>
            <person name="Januszkiewicz K."/>
            <person name="Wedrychowicz H."/>
        </authorList>
    </citation>
    <scope>NUCLEOTIDE SEQUENCE [LARGE SCALE GENOMIC DNA]</scope>
    <source>
        <strain evidence="2 3">DSM 10068</strain>
    </source>
</reference>
<name>A0A1M5ZBB2_9FIRM</name>
<evidence type="ECO:0000256" key="1">
    <source>
        <dbReference type="SAM" id="Phobius"/>
    </source>
</evidence>
<protein>
    <submittedName>
        <fullName evidence="2">Uncharacterized protein</fullName>
    </submittedName>
</protein>
<keyword evidence="1" id="KW-0812">Transmembrane</keyword>
<keyword evidence="1" id="KW-1133">Transmembrane helix</keyword>
<gene>
    <name evidence="2" type="ORF">SAMN02745823_03483</name>
</gene>
<dbReference type="RefSeq" id="WP_242941235.1">
    <property type="nucleotide sequence ID" value="NZ_FQXV01000016.1"/>
</dbReference>
<dbReference type="STRING" id="1123282.SAMN02745823_03483"/>
<keyword evidence="1" id="KW-0472">Membrane</keyword>